<evidence type="ECO:0000313" key="2">
    <source>
        <dbReference type="EMBL" id="GEU94084.1"/>
    </source>
</evidence>
<keyword evidence="2" id="KW-0808">Transferase</keyword>
<reference evidence="2" key="1">
    <citation type="journal article" date="2019" name="Sci. Rep.">
        <title>Draft genome of Tanacetum cinerariifolium, the natural source of mosquito coil.</title>
        <authorList>
            <person name="Yamashiro T."/>
            <person name="Shiraishi A."/>
            <person name="Satake H."/>
            <person name="Nakayama K."/>
        </authorList>
    </citation>
    <scope>NUCLEOTIDE SEQUENCE</scope>
</reference>
<dbReference type="EMBL" id="BKCJ010010993">
    <property type="protein sequence ID" value="GEU94084.1"/>
    <property type="molecule type" value="Genomic_DNA"/>
</dbReference>
<keyword evidence="2" id="KW-0548">Nucleotidyltransferase</keyword>
<protein>
    <submittedName>
        <fullName evidence="2">RNA-directed DNA polymerase, eukaryota</fullName>
    </submittedName>
</protein>
<name>A0A6L2PCD6_TANCI</name>
<accession>A0A6L2PCD6</accession>
<dbReference type="PANTHER" id="PTHR36617:SF16">
    <property type="entry name" value="OS04G0516500 PROTEIN"/>
    <property type="match status" value="1"/>
</dbReference>
<dbReference type="AlphaFoldDB" id="A0A6L2PCD6"/>
<feature type="domain" description="Reverse transcriptase zinc-binding" evidence="1">
    <location>
        <begin position="141"/>
        <end position="219"/>
    </location>
</feature>
<proteinExistence type="predicted"/>
<keyword evidence="2" id="KW-0695">RNA-directed DNA polymerase</keyword>
<organism evidence="2">
    <name type="scientific">Tanacetum cinerariifolium</name>
    <name type="common">Dalmatian daisy</name>
    <name type="synonym">Chrysanthemum cinerariifolium</name>
    <dbReference type="NCBI Taxonomy" id="118510"/>
    <lineage>
        <taxon>Eukaryota</taxon>
        <taxon>Viridiplantae</taxon>
        <taxon>Streptophyta</taxon>
        <taxon>Embryophyta</taxon>
        <taxon>Tracheophyta</taxon>
        <taxon>Spermatophyta</taxon>
        <taxon>Magnoliopsida</taxon>
        <taxon>eudicotyledons</taxon>
        <taxon>Gunneridae</taxon>
        <taxon>Pentapetalae</taxon>
        <taxon>asterids</taxon>
        <taxon>campanulids</taxon>
        <taxon>Asterales</taxon>
        <taxon>Asteraceae</taxon>
        <taxon>Asteroideae</taxon>
        <taxon>Anthemideae</taxon>
        <taxon>Anthemidinae</taxon>
        <taxon>Tanacetum</taxon>
    </lineage>
</organism>
<dbReference type="InterPro" id="IPR026960">
    <property type="entry name" value="RVT-Znf"/>
</dbReference>
<comment type="caution">
    <text evidence="2">The sequence shown here is derived from an EMBL/GenBank/DDBJ whole genome shotgun (WGS) entry which is preliminary data.</text>
</comment>
<gene>
    <name evidence="2" type="ORF">Tci_066062</name>
</gene>
<sequence>MVIMESILPSIHVRDNGVWGRIVRSINSLHDKEFIPLSFLQKRVRNGTSTKFGHDVWMGATSLKTQFPRIYRLAMDKDCMVRDYWNNGWFLNWSRPITSGTNFQQLRTLSSMLDTYSLSEKEDTWTWSLGSPSFSVKCTREHIDKYYLSDGGSKTRWNRFLPKKINIFIWRVLRDRLPTRWNLSRRGIDMDTLSCPVCGSSIETMNHTLWFCSLATSVWHRISNWLDIDLPSPSNIHDLFYWIGNLRIISSKKDILEVICDVVLWSLRNFINDLIFGSSLPNRSLLFDSIVDSSFRWFSSRNKLSSISWNN</sequence>
<dbReference type="Pfam" id="PF13966">
    <property type="entry name" value="zf-RVT"/>
    <property type="match status" value="1"/>
</dbReference>
<evidence type="ECO:0000259" key="1">
    <source>
        <dbReference type="Pfam" id="PF13966"/>
    </source>
</evidence>
<dbReference type="GO" id="GO:0003964">
    <property type="term" value="F:RNA-directed DNA polymerase activity"/>
    <property type="evidence" value="ECO:0007669"/>
    <property type="project" value="UniProtKB-KW"/>
</dbReference>
<dbReference type="PANTHER" id="PTHR36617">
    <property type="entry name" value="PROTEIN, PUTATIVE-RELATED"/>
    <property type="match status" value="1"/>
</dbReference>